<feature type="transmembrane region" description="Helical" evidence="1">
    <location>
        <begin position="33"/>
        <end position="51"/>
    </location>
</feature>
<protein>
    <submittedName>
        <fullName evidence="2">Uncharacterized protein</fullName>
    </submittedName>
</protein>
<keyword evidence="1" id="KW-1133">Transmembrane helix</keyword>
<name>A0ABY1B5U9_9PSED</name>
<dbReference type="EMBL" id="FOFP01000002">
    <property type="protein sequence ID" value="SEP97228.1"/>
    <property type="molecule type" value="Genomic_DNA"/>
</dbReference>
<comment type="caution">
    <text evidence="2">The sequence shown here is derived from an EMBL/GenBank/DDBJ whole genome shotgun (WGS) entry which is preliminary data.</text>
</comment>
<evidence type="ECO:0000313" key="3">
    <source>
        <dbReference type="Proteomes" id="UP000198512"/>
    </source>
</evidence>
<keyword evidence="1" id="KW-0812">Transmembrane</keyword>
<keyword evidence="1" id="KW-0472">Membrane</keyword>
<evidence type="ECO:0000256" key="1">
    <source>
        <dbReference type="SAM" id="Phobius"/>
    </source>
</evidence>
<organism evidence="2 3">
    <name type="scientific">Pseudomonas cuatrocienegasensis</name>
    <dbReference type="NCBI Taxonomy" id="543360"/>
    <lineage>
        <taxon>Bacteria</taxon>
        <taxon>Pseudomonadati</taxon>
        <taxon>Pseudomonadota</taxon>
        <taxon>Gammaproteobacteria</taxon>
        <taxon>Pseudomonadales</taxon>
        <taxon>Pseudomonadaceae</taxon>
        <taxon>Pseudomonas</taxon>
    </lineage>
</organism>
<sequence>MNYYKMTFALIFIYLVSICIAVGSTDIELSTKLIGGSIFFALGSIAIGYFVKSNIKNMDDFLRSPNSQSFKNIMYRKKAD</sequence>
<dbReference type="Proteomes" id="UP000198512">
    <property type="component" value="Unassembled WGS sequence"/>
</dbReference>
<reference evidence="2 3" key="1">
    <citation type="submission" date="2016-10" db="EMBL/GenBank/DDBJ databases">
        <authorList>
            <person name="Varghese N."/>
            <person name="Submissions S."/>
        </authorList>
    </citation>
    <scope>NUCLEOTIDE SEQUENCE [LARGE SCALE GENOMIC DNA]</scope>
    <source>
        <strain evidence="2 3">CIP 109853</strain>
    </source>
</reference>
<evidence type="ECO:0000313" key="2">
    <source>
        <dbReference type="EMBL" id="SEP97228.1"/>
    </source>
</evidence>
<dbReference type="RefSeq" id="WP_069516202.1">
    <property type="nucleotide sequence ID" value="NZ_FOFP01000002.1"/>
</dbReference>
<accession>A0ABY1B5U9</accession>
<gene>
    <name evidence="2" type="ORF">SAMN05216600_102441</name>
</gene>
<keyword evidence="3" id="KW-1185">Reference proteome</keyword>
<proteinExistence type="predicted"/>